<evidence type="ECO:0000313" key="1">
    <source>
        <dbReference type="EMBL" id="STC83897.1"/>
    </source>
</evidence>
<reference evidence="1 2" key="1">
    <citation type="submission" date="2018-06" db="EMBL/GenBank/DDBJ databases">
        <authorList>
            <consortium name="Pathogen Informatics"/>
            <person name="Doyle S."/>
        </authorList>
    </citation>
    <scope>NUCLEOTIDE SEQUENCE [LARGE SCALE GENOMIC DNA]</scope>
    <source>
        <strain evidence="1 2">NCTC12121</strain>
    </source>
</reference>
<protein>
    <submittedName>
        <fullName evidence="1">Uncharacterized protein</fullName>
    </submittedName>
</protein>
<accession>A0A376D6T5</accession>
<dbReference type="RefSeq" id="WP_035370492.1">
    <property type="nucleotide sequence ID" value="NZ_CP065626.1"/>
</dbReference>
<organism evidence="1 2">
    <name type="scientific">Edwardsiella hoshinae</name>
    <dbReference type="NCBI Taxonomy" id="93378"/>
    <lineage>
        <taxon>Bacteria</taxon>
        <taxon>Pseudomonadati</taxon>
        <taxon>Pseudomonadota</taxon>
        <taxon>Gammaproteobacteria</taxon>
        <taxon>Enterobacterales</taxon>
        <taxon>Hafniaceae</taxon>
        <taxon>Edwardsiella</taxon>
    </lineage>
</organism>
<proteinExistence type="predicted"/>
<dbReference type="EMBL" id="UFXZ01000001">
    <property type="protein sequence ID" value="STC83897.1"/>
    <property type="molecule type" value="Genomic_DNA"/>
</dbReference>
<name>A0A376D6T5_9GAMM</name>
<dbReference type="Proteomes" id="UP000255248">
    <property type="component" value="Unassembled WGS sequence"/>
</dbReference>
<evidence type="ECO:0000313" key="2">
    <source>
        <dbReference type="Proteomes" id="UP000255248"/>
    </source>
</evidence>
<gene>
    <name evidence="1" type="ORF">NCTC12121_00412</name>
</gene>
<sequence>MLNSLEIYQALNELGYRLEAGKFEPSYASEHPLGNGQYLYVKRDKDRVVNKSPLVLAPETLTLKAEIDRIAGIHCLWEKVKSVNSTLAHFIG</sequence>
<dbReference type="AlphaFoldDB" id="A0A376D6T5"/>